<dbReference type="Gene3D" id="3.30.1660.10">
    <property type="entry name" value="Flavin-binding protein dodecin"/>
    <property type="match status" value="1"/>
</dbReference>
<accession>A0ABT1H9J7</accession>
<reference evidence="1 2" key="1">
    <citation type="submission" date="2022-06" db="EMBL/GenBank/DDBJ databases">
        <title>Genomic Encyclopedia of Archaeal and Bacterial Type Strains, Phase II (KMG-II): from individual species to whole genera.</title>
        <authorList>
            <person name="Goeker M."/>
        </authorList>
    </citation>
    <scope>NUCLEOTIDE SEQUENCE [LARGE SCALE GENOMIC DNA]</scope>
    <source>
        <strain evidence="1 2">DSM 44693</strain>
    </source>
</reference>
<gene>
    <name evidence="1" type="ORF">LX13_000750</name>
</gene>
<dbReference type="Proteomes" id="UP001206895">
    <property type="component" value="Unassembled WGS sequence"/>
</dbReference>
<dbReference type="InterPro" id="IPR025543">
    <property type="entry name" value="Dodecin-like"/>
</dbReference>
<dbReference type="PANTHER" id="PTHR39324:SF1">
    <property type="entry name" value="CALCIUM DODECIN"/>
    <property type="match status" value="1"/>
</dbReference>
<dbReference type="InterPro" id="IPR050049">
    <property type="entry name" value="Dodecin_bact"/>
</dbReference>
<evidence type="ECO:0000313" key="1">
    <source>
        <dbReference type="EMBL" id="MCP2174943.1"/>
    </source>
</evidence>
<comment type="caution">
    <text evidence="1">The sequence shown here is derived from an EMBL/GenBank/DDBJ whole genome shotgun (WGS) entry which is preliminary data.</text>
</comment>
<organism evidence="1 2">
    <name type="scientific">Williamsia maris</name>
    <dbReference type="NCBI Taxonomy" id="72806"/>
    <lineage>
        <taxon>Bacteria</taxon>
        <taxon>Bacillati</taxon>
        <taxon>Actinomycetota</taxon>
        <taxon>Actinomycetes</taxon>
        <taxon>Mycobacteriales</taxon>
        <taxon>Nocardiaceae</taxon>
        <taxon>Williamsia</taxon>
    </lineage>
</organism>
<evidence type="ECO:0008006" key="3">
    <source>
        <dbReference type="Google" id="ProtNLM"/>
    </source>
</evidence>
<dbReference type="Pfam" id="PF07311">
    <property type="entry name" value="Dodecin"/>
    <property type="match status" value="1"/>
</dbReference>
<evidence type="ECO:0000313" key="2">
    <source>
        <dbReference type="Proteomes" id="UP001206895"/>
    </source>
</evidence>
<protein>
    <recommendedName>
        <fullName evidence="3">Dodecin domain-containing protein</fullName>
    </recommendedName>
</protein>
<dbReference type="NCBIfam" id="NF043052">
    <property type="entry name" value="DodecBact"/>
    <property type="match status" value="1"/>
</dbReference>
<keyword evidence="2" id="KW-1185">Reference proteome</keyword>
<sequence>MSDSVYRITEIVGSSTSSIDDAIKGAVTRASSTVRNLEWFEVVETRGHIENGQVAHFQVTLKVGFKLEES</sequence>
<dbReference type="RefSeq" id="WP_253659954.1">
    <property type="nucleotide sequence ID" value="NZ_BAAAJQ010000001.1"/>
</dbReference>
<dbReference type="InterPro" id="IPR036694">
    <property type="entry name" value="Dodecin-like_sf"/>
</dbReference>
<proteinExistence type="predicted"/>
<dbReference type="InterPro" id="IPR009923">
    <property type="entry name" value="Dodecin"/>
</dbReference>
<dbReference type="PANTHER" id="PTHR39324">
    <property type="entry name" value="CALCIUM DODECIN"/>
    <property type="match status" value="1"/>
</dbReference>
<name>A0ABT1H9J7_9NOCA</name>
<dbReference type="SUPFAM" id="SSF89807">
    <property type="entry name" value="Dodecin-like"/>
    <property type="match status" value="1"/>
</dbReference>
<dbReference type="EMBL" id="JAMTCJ010000001">
    <property type="protein sequence ID" value="MCP2174943.1"/>
    <property type="molecule type" value="Genomic_DNA"/>
</dbReference>